<dbReference type="InterPro" id="IPR046886">
    <property type="entry name" value="RsmE_MTase_dom"/>
</dbReference>
<evidence type="ECO:0000256" key="7">
    <source>
        <dbReference type="ARBA" id="ARBA00022691"/>
    </source>
</evidence>
<dbReference type="Pfam" id="PF20260">
    <property type="entry name" value="PUA_4"/>
    <property type="match status" value="1"/>
</dbReference>
<dbReference type="GO" id="GO:0070475">
    <property type="term" value="P:rRNA base methylation"/>
    <property type="evidence" value="ECO:0007669"/>
    <property type="project" value="TreeGrafter"/>
</dbReference>
<dbReference type="GO" id="GO:0005737">
    <property type="term" value="C:cytoplasm"/>
    <property type="evidence" value="ECO:0007669"/>
    <property type="project" value="UniProtKB-SubCell"/>
</dbReference>
<dbReference type="CDD" id="cd18084">
    <property type="entry name" value="RsmE-like"/>
    <property type="match status" value="1"/>
</dbReference>
<evidence type="ECO:0000256" key="4">
    <source>
        <dbReference type="ARBA" id="ARBA00022552"/>
    </source>
</evidence>
<comment type="subcellular location">
    <subcellularLocation>
        <location evidence="1 10">Cytoplasm</location>
    </subcellularLocation>
</comment>
<reference evidence="13 14" key="1">
    <citation type="journal article" date="2013" name="Environ. Microbiol.">
        <title>Complete genome, catabolic sub-proteomes and key-metabolites of Desulfobacula toluolica Tol2, a marine, aromatic compound-degrading, sulfate-reducing bacterium.</title>
        <authorList>
            <person name="Wohlbrand L."/>
            <person name="Jacob J.H."/>
            <person name="Kube M."/>
            <person name="Mussmann M."/>
            <person name="Jarling R."/>
            <person name="Beck A."/>
            <person name="Amann R."/>
            <person name="Wilkes H."/>
            <person name="Reinhardt R."/>
            <person name="Rabus R."/>
        </authorList>
    </citation>
    <scope>NUCLEOTIDE SEQUENCE [LARGE SCALE GENOMIC DNA]</scope>
    <source>
        <strain evidence="14">DSM 7467 / Tol2</strain>
    </source>
</reference>
<evidence type="ECO:0000313" key="14">
    <source>
        <dbReference type="Proteomes" id="UP000007347"/>
    </source>
</evidence>
<evidence type="ECO:0000313" key="13">
    <source>
        <dbReference type="EMBL" id="CCK79811.1"/>
    </source>
</evidence>
<dbReference type="InterPro" id="IPR015947">
    <property type="entry name" value="PUA-like_sf"/>
</dbReference>
<dbReference type="PANTHER" id="PTHR30027">
    <property type="entry name" value="RIBOSOMAL RNA SMALL SUBUNIT METHYLTRANSFERASE E"/>
    <property type="match status" value="1"/>
</dbReference>
<proteinExistence type="inferred from homology"/>
<evidence type="ECO:0000256" key="1">
    <source>
        <dbReference type="ARBA" id="ARBA00004496"/>
    </source>
</evidence>
<dbReference type="EC" id="2.1.1.193" evidence="10"/>
<dbReference type="STRING" id="651182.TOL2_C16490"/>
<evidence type="ECO:0000256" key="3">
    <source>
        <dbReference type="ARBA" id="ARBA00022490"/>
    </source>
</evidence>
<feature type="domain" description="Ribosomal RNA small subunit methyltransferase E PUA-like" evidence="12">
    <location>
        <begin position="19"/>
        <end position="66"/>
    </location>
</feature>
<keyword evidence="14" id="KW-1185">Reference proteome</keyword>
<evidence type="ECO:0000256" key="2">
    <source>
        <dbReference type="ARBA" id="ARBA00005528"/>
    </source>
</evidence>
<evidence type="ECO:0000256" key="5">
    <source>
        <dbReference type="ARBA" id="ARBA00022603"/>
    </source>
</evidence>
<dbReference type="RefSeq" id="WP_014957155.1">
    <property type="nucleotide sequence ID" value="NC_018645.1"/>
</dbReference>
<comment type="function">
    <text evidence="8 10">Specifically methylates the N3 position of the uracil ring of uridine 1498 (m3U1498) in 16S rRNA. Acts on the fully assembled 30S ribosomal subunit.</text>
</comment>
<gene>
    <name evidence="13" type="ordered locus">TOL2_C16490</name>
</gene>
<dbReference type="Pfam" id="PF04452">
    <property type="entry name" value="Methyltrans_RNA"/>
    <property type="match status" value="1"/>
</dbReference>
<organism evidence="13 14">
    <name type="scientific">Desulfobacula toluolica (strain DSM 7467 / Tol2)</name>
    <dbReference type="NCBI Taxonomy" id="651182"/>
    <lineage>
        <taxon>Bacteria</taxon>
        <taxon>Pseudomonadati</taxon>
        <taxon>Thermodesulfobacteriota</taxon>
        <taxon>Desulfobacteria</taxon>
        <taxon>Desulfobacterales</taxon>
        <taxon>Desulfobacteraceae</taxon>
        <taxon>Desulfobacula</taxon>
    </lineage>
</organism>
<dbReference type="SUPFAM" id="SSF88697">
    <property type="entry name" value="PUA domain-like"/>
    <property type="match status" value="1"/>
</dbReference>
<dbReference type="NCBIfam" id="TIGR00046">
    <property type="entry name" value="RsmE family RNA methyltransferase"/>
    <property type="match status" value="1"/>
</dbReference>
<dbReference type="PIRSF" id="PIRSF015601">
    <property type="entry name" value="MTase_slr0722"/>
    <property type="match status" value="1"/>
</dbReference>
<dbReference type="InterPro" id="IPR046887">
    <property type="entry name" value="RsmE_PUA-like"/>
</dbReference>
<feature type="domain" description="Ribosomal RNA small subunit methyltransferase E methyltransferase" evidence="11">
    <location>
        <begin position="74"/>
        <end position="238"/>
    </location>
</feature>
<comment type="similarity">
    <text evidence="2 10">Belongs to the RNA methyltransferase RsmE family.</text>
</comment>
<keyword evidence="5 10" id="KW-0489">Methyltransferase</keyword>
<evidence type="ECO:0000256" key="8">
    <source>
        <dbReference type="ARBA" id="ARBA00025699"/>
    </source>
</evidence>
<protein>
    <recommendedName>
        <fullName evidence="10">Ribosomal RNA small subunit methyltransferase E</fullName>
        <ecNumber evidence="10">2.1.1.193</ecNumber>
    </recommendedName>
</protein>
<dbReference type="KEGG" id="dto:TOL2_C16490"/>
<evidence type="ECO:0000259" key="11">
    <source>
        <dbReference type="Pfam" id="PF04452"/>
    </source>
</evidence>
<dbReference type="EMBL" id="FO203503">
    <property type="protein sequence ID" value="CCK79811.1"/>
    <property type="molecule type" value="Genomic_DNA"/>
</dbReference>
<dbReference type="PATRIC" id="fig|651182.5.peg.1965"/>
<dbReference type="PANTHER" id="PTHR30027:SF3">
    <property type="entry name" value="16S RRNA (URACIL(1498)-N(3))-METHYLTRANSFERASE"/>
    <property type="match status" value="1"/>
</dbReference>
<dbReference type="InterPro" id="IPR029026">
    <property type="entry name" value="tRNA_m1G_MTases_N"/>
</dbReference>
<dbReference type="SUPFAM" id="SSF75217">
    <property type="entry name" value="alpha/beta knot"/>
    <property type="match status" value="1"/>
</dbReference>
<dbReference type="GO" id="GO:0070042">
    <property type="term" value="F:rRNA (uridine-N3-)-methyltransferase activity"/>
    <property type="evidence" value="ECO:0007669"/>
    <property type="project" value="TreeGrafter"/>
</dbReference>
<keyword evidence="3 10" id="KW-0963">Cytoplasm</keyword>
<evidence type="ECO:0000259" key="12">
    <source>
        <dbReference type="Pfam" id="PF20260"/>
    </source>
</evidence>
<dbReference type="Gene3D" id="3.40.1280.10">
    <property type="match status" value="1"/>
</dbReference>
<accession>K0NFB4</accession>
<evidence type="ECO:0000256" key="9">
    <source>
        <dbReference type="ARBA" id="ARBA00047944"/>
    </source>
</evidence>
<name>K0NFB4_DESTT</name>
<dbReference type="InterPro" id="IPR006700">
    <property type="entry name" value="RsmE"/>
</dbReference>
<evidence type="ECO:0000256" key="6">
    <source>
        <dbReference type="ARBA" id="ARBA00022679"/>
    </source>
</evidence>
<keyword evidence="4 10" id="KW-0698">rRNA processing</keyword>
<dbReference type="Proteomes" id="UP000007347">
    <property type="component" value="Chromosome"/>
</dbReference>
<comment type="catalytic activity">
    <reaction evidence="9 10">
        <text>uridine(1498) in 16S rRNA + S-adenosyl-L-methionine = N(3)-methyluridine(1498) in 16S rRNA + S-adenosyl-L-homocysteine + H(+)</text>
        <dbReference type="Rhea" id="RHEA:42920"/>
        <dbReference type="Rhea" id="RHEA-COMP:10283"/>
        <dbReference type="Rhea" id="RHEA-COMP:10284"/>
        <dbReference type="ChEBI" id="CHEBI:15378"/>
        <dbReference type="ChEBI" id="CHEBI:57856"/>
        <dbReference type="ChEBI" id="CHEBI:59789"/>
        <dbReference type="ChEBI" id="CHEBI:65315"/>
        <dbReference type="ChEBI" id="CHEBI:74502"/>
        <dbReference type="EC" id="2.1.1.193"/>
    </reaction>
</comment>
<keyword evidence="6 10" id="KW-0808">Transferase</keyword>
<dbReference type="HOGENOM" id="CLU_067442_5_1_7"/>
<dbReference type="NCBIfam" id="NF008692">
    <property type="entry name" value="PRK11713.1-5"/>
    <property type="match status" value="1"/>
</dbReference>
<dbReference type="InterPro" id="IPR029028">
    <property type="entry name" value="Alpha/beta_knot_MTases"/>
</dbReference>
<keyword evidence="7 10" id="KW-0949">S-adenosyl-L-methionine</keyword>
<evidence type="ECO:0000256" key="10">
    <source>
        <dbReference type="PIRNR" id="PIRNR015601"/>
    </source>
</evidence>
<sequence length="244" mass="27434">MMQKFIIPDIDSIPCRTNIQGQDAKHIFKVLRLNPGDPIEVTNGAGKDYTALISSVSPGNIKVDIIDEHDSSTESALHITLCSGMLKDKKMDLVIKHVTQLGIYQWIPFFCERSIPTPDAKRIKNRHQRWETIAVESLKQCRRSRLPQIFKPLSFENLLDHAEAYDLKIAFWEKATQRLDTLTRNSSPLNVIILIGPEGGLSETEIETAQKKGFLSYSLGPRILRAETAAISSCTLIQHILGDI</sequence>
<dbReference type="AlphaFoldDB" id="K0NFB4"/>